<reference evidence="2" key="2">
    <citation type="submission" date="2022-01" db="EMBL/GenBank/DDBJ databases">
        <authorList>
            <person name="Yamashiro T."/>
            <person name="Shiraishi A."/>
            <person name="Satake H."/>
            <person name="Nakayama K."/>
        </authorList>
    </citation>
    <scope>NUCLEOTIDE SEQUENCE</scope>
</reference>
<dbReference type="CDD" id="cd09272">
    <property type="entry name" value="RNase_HI_RT_Ty1"/>
    <property type="match status" value="1"/>
</dbReference>
<dbReference type="EMBL" id="BQNB010012372">
    <property type="protein sequence ID" value="GJT02735.1"/>
    <property type="molecule type" value="Genomic_DNA"/>
</dbReference>
<reference evidence="2" key="1">
    <citation type="journal article" date="2022" name="Int. J. Mol. Sci.">
        <title>Draft Genome of Tanacetum Coccineum: Genomic Comparison of Closely Related Tanacetum-Family Plants.</title>
        <authorList>
            <person name="Yamashiro T."/>
            <person name="Shiraishi A."/>
            <person name="Nakayama K."/>
            <person name="Satake H."/>
        </authorList>
    </citation>
    <scope>NUCLEOTIDE SEQUENCE</scope>
</reference>
<evidence type="ECO:0000256" key="1">
    <source>
        <dbReference type="SAM" id="MobiDB-lite"/>
    </source>
</evidence>
<accession>A0ABQ5AJ71</accession>
<gene>
    <name evidence="2" type="ORF">Tco_0823904</name>
</gene>
<keyword evidence="3" id="KW-1185">Reference proteome</keyword>
<feature type="region of interest" description="Disordered" evidence="1">
    <location>
        <begin position="299"/>
        <end position="329"/>
    </location>
</feature>
<evidence type="ECO:0000313" key="3">
    <source>
        <dbReference type="Proteomes" id="UP001151760"/>
    </source>
</evidence>
<name>A0ABQ5AJ71_9ASTR</name>
<evidence type="ECO:0000313" key="2">
    <source>
        <dbReference type="EMBL" id="GJT02735.1"/>
    </source>
</evidence>
<dbReference type="PANTHER" id="PTHR11439:SF495">
    <property type="entry name" value="REVERSE TRANSCRIPTASE, RNA-DEPENDENT DNA POLYMERASE-RELATED"/>
    <property type="match status" value="1"/>
</dbReference>
<sequence>MPNLNLSSFRVEVRLGVRYAEGITGITCSIYGYVFDAVIVTMENSILRGSSASRESGVIEVSFRCWWIAGTVMGCLCHDLIEHASGESRVAELSVYVDDIIFGSTNKELCTAFEKLMRISGFKALALKNDGGYTVFFRINLALVDDCVKDWHGSRSLSRERMSADSMRLMVIEQYTARSGMDSKMAKTCYHSHFAYTDSDCTGATQDRKSTTGSCQFLGNRLISWQCKKQTVVATSITKAEYVAAASCYGQDVFNDRCGYELLYSGSVSMRLEYRLFSVGDPDTIYEIEKEVMKKPGFDFQQKSSKKRSREDSDENTPPPPPSAKKQKLQVMLRRKVRDSINVVLRDDIPIDVESLATKYPIVDWKTHILIENMMQDVAELHRTSTRTGYKITTLAVENVVKESYSESLFKKFDDLEIITRVNCDVTKPVSKLPEDS</sequence>
<dbReference type="Proteomes" id="UP001151760">
    <property type="component" value="Unassembled WGS sequence"/>
</dbReference>
<dbReference type="PANTHER" id="PTHR11439">
    <property type="entry name" value="GAG-POL-RELATED RETROTRANSPOSON"/>
    <property type="match status" value="1"/>
</dbReference>
<comment type="caution">
    <text evidence="2">The sequence shown here is derived from an EMBL/GenBank/DDBJ whole genome shotgun (WGS) entry which is preliminary data.</text>
</comment>
<proteinExistence type="predicted"/>
<organism evidence="2 3">
    <name type="scientific">Tanacetum coccineum</name>
    <dbReference type="NCBI Taxonomy" id="301880"/>
    <lineage>
        <taxon>Eukaryota</taxon>
        <taxon>Viridiplantae</taxon>
        <taxon>Streptophyta</taxon>
        <taxon>Embryophyta</taxon>
        <taxon>Tracheophyta</taxon>
        <taxon>Spermatophyta</taxon>
        <taxon>Magnoliopsida</taxon>
        <taxon>eudicotyledons</taxon>
        <taxon>Gunneridae</taxon>
        <taxon>Pentapetalae</taxon>
        <taxon>asterids</taxon>
        <taxon>campanulids</taxon>
        <taxon>Asterales</taxon>
        <taxon>Asteraceae</taxon>
        <taxon>Asteroideae</taxon>
        <taxon>Anthemideae</taxon>
        <taxon>Anthemidinae</taxon>
        <taxon>Tanacetum</taxon>
    </lineage>
</organism>
<protein>
    <recommendedName>
        <fullName evidence="4">Reverse transcriptase Ty1/copia-type domain-containing protein</fullName>
    </recommendedName>
</protein>
<evidence type="ECO:0008006" key="4">
    <source>
        <dbReference type="Google" id="ProtNLM"/>
    </source>
</evidence>